<feature type="region of interest" description="Disordered" evidence="1">
    <location>
        <begin position="1"/>
        <end position="23"/>
    </location>
</feature>
<dbReference type="RefSeq" id="WP_163567004.1">
    <property type="nucleotide sequence ID" value="NZ_BAAANY010000030.1"/>
</dbReference>
<name>A0ABN2IGS7_9ACTN</name>
<evidence type="ECO:0000313" key="3">
    <source>
        <dbReference type="Proteomes" id="UP001500618"/>
    </source>
</evidence>
<keyword evidence="3" id="KW-1185">Reference proteome</keyword>
<proteinExistence type="predicted"/>
<comment type="caution">
    <text evidence="2">The sequence shown here is derived from an EMBL/GenBank/DDBJ whole genome shotgun (WGS) entry which is preliminary data.</text>
</comment>
<evidence type="ECO:0000313" key="2">
    <source>
        <dbReference type="EMBL" id="GAA1704553.1"/>
    </source>
</evidence>
<dbReference type="EMBL" id="BAAANY010000030">
    <property type="protein sequence ID" value="GAA1704553.1"/>
    <property type="molecule type" value="Genomic_DNA"/>
</dbReference>
<accession>A0ABN2IGS7</accession>
<organism evidence="2 3">
    <name type="scientific">Fodinicola feengrottensis</name>
    <dbReference type="NCBI Taxonomy" id="435914"/>
    <lineage>
        <taxon>Bacteria</taxon>
        <taxon>Bacillati</taxon>
        <taxon>Actinomycetota</taxon>
        <taxon>Actinomycetes</taxon>
        <taxon>Mycobacteriales</taxon>
        <taxon>Fodinicola</taxon>
    </lineage>
</organism>
<dbReference type="Proteomes" id="UP001500618">
    <property type="component" value="Unassembled WGS sequence"/>
</dbReference>
<protein>
    <submittedName>
        <fullName evidence="2">Uncharacterized protein</fullName>
    </submittedName>
</protein>
<sequence>MNLASGEAVTLSHTRSKRRAQSAWGRMVDVHGERGAFRHLSAQVGGSDAAFHALSKHEIGTDLI</sequence>
<gene>
    <name evidence="2" type="ORF">GCM10009765_62130</name>
</gene>
<reference evidence="2 3" key="1">
    <citation type="journal article" date="2019" name="Int. J. Syst. Evol. Microbiol.">
        <title>The Global Catalogue of Microorganisms (GCM) 10K type strain sequencing project: providing services to taxonomists for standard genome sequencing and annotation.</title>
        <authorList>
            <consortium name="The Broad Institute Genomics Platform"/>
            <consortium name="The Broad Institute Genome Sequencing Center for Infectious Disease"/>
            <person name="Wu L."/>
            <person name="Ma J."/>
        </authorList>
    </citation>
    <scope>NUCLEOTIDE SEQUENCE [LARGE SCALE GENOMIC DNA]</scope>
    <source>
        <strain evidence="2 3">JCM 14718</strain>
    </source>
</reference>
<evidence type="ECO:0000256" key="1">
    <source>
        <dbReference type="SAM" id="MobiDB-lite"/>
    </source>
</evidence>